<keyword evidence="2 6" id="KW-0597">Phosphoprotein</keyword>
<keyword evidence="6" id="KW-0812">Transmembrane</keyword>
<dbReference type="GO" id="GO:0005886">
    <property type="term" value="C:plasma membrane"/>
    <property type="evidence" value="ECO:0007669"/>
    <property type="project" value="UniProtKB-SubCell"/>
</dbReference>
<keyword evidence="4 6" id="KW-0288">FMN</keyword>
<comment type="similarity">
    <text evidence="6">Belongs to the RnfG family.</text>
</comment>
<dbReference type="GO" id="GO:0022900">
    <property type="term" value="P:electron transport chain"/>
    <property type="evidence" value="ECO:0007669"/>
    <property type="project" value="UniProtKB-UniRule"/>
</dbReference>
<comment type="subcellular location">
    <subcellularLocation>
        <location evidence="6">Cell inner membrane</location>
        <topology evidence="6">Single-pass membrane protein</topology>
    </subcellularLocation>
</comment>
<dbReference type="InterPro" id="IPR010209">
    <property type="entry name" value="Ion_transpt_RnfG/RsxG"/>
</dbReference>
<dbReference type="Proteomes" id="UP000243679">
    <property type="component" value="Chromosome"/>
</dbReference>
<dbReference type="KEGG" id="ntt:TAO_0989"/>
<comment type="subunit">
    <text evidence="6">The complex is composed of six subunits: RnfA, RnfB, RnfC, RnfD, RnfE and RnfG.</text>
</comment>
<dbReference type="GO" id="GO:0010181">
    <property type="term" value="F:FMN binding"/>
    <property type="evidence" value="ECO:0007669"/>
    <property type="project" value="InterPro"/>
</dbReference>
<gene>
    <name evidence="6" type="primary">rnfG</name>
    <name evidence="8" type="ORF">TAO_0989</name>
</gene>
<dbReference type="RefSeq" id="WP_096526910.1">
    <property type="nucleotide sequence ID" value="NZ_AP014836.1"/>
</dbReference>
<protein>
    <recommendedName>
        <fullName evidence="6">Ion-translocating oxidoreductase complex subunit G</fullName>
        <ecNumber evidence="6">7.-.-.-</ecNumber>
    </recommendedName>
    <alternativeName>
        <fullName evidence="6">Rnf electron transport complex subunit G</fullName>
    </alternativeName>
</protein>
<keyword evidence="3 6" id="KW-0285">Flavoprotein</keyword>
<evidence type="ECO:0000313" key="9">
    <source>
        <dbReference type="Proteomes" id="UP000243679"/>
    </source>
</evidence>
<evidence type="ECO:0000259" key="7">
    <source>
        <dbReference type="SMART" id="SM00900"/>
    </source>
</evidence>
<dbReference type="PANTHER" id="PTHR36118">
    <property type="entry name" value="ION-TRANSLOCATING OXIDOREDUCTASE COMPLEX SUBUNIT G"/>
    <property type="match status" value="1"/>
</dbReference>
<dbReference type="EC" id="7.-.-.-" evidence="6"/>
<reference evidence="8 9" key="1">
    <citation type="journal article" date="2017" name="ISME J.">
        <title>An acid-tolerant ammonia-oxidizing ?-proteobacterium from soil.</title>
        <authorList>
            <person name="Hayatsu M."/>
            <person name="Tago K."/>
            <person name="Uchiyama I."/>
            <person name="Toyoda A."/>
            <person name="Wang Y."/>
            <person name="Shimomura Y."/>
            <person name="Okubo T."/>
            <person name="Kurisu F."/>
            <person name="Hirono Y."/>
            <person name="Nonaka K."/>
            <person name="Akiyama H."/>
            <person name="Itoh T."/>
            <person name="Takami H."/>
        </authorList>
    </citation>
    <scope>NUCLEOTIDE SEQUENCE [LARGE SCALE GENOMIC DNA]</scope>
    <source>
        <strain evidence="8 9">TAO100</strain>
    </source>
</reference>
<organism evidence="8 9">
    <name type="scientific">Candidatus Nitrosoglobus terrae</name>
    <dbReference type="NCBI Taxonomy" id="1630141"/>
    <lineage>
        <taxon>Bacteria</taxon>
        <taxon>Pseudomonadati</taxon>
        <taxon>Pseudomonadota</taxon>
        <taxon>Gammaproteobacteria</taxon>
        <taxon>Chromatiales</taxon>
        <taxon>Chromatiaceae</taxon>
        <taxon>Candidatus Nitrosoglobus</taxon>
    </lineage>
</organism>
<sequence length="213" mass="23746">MFRIALLLGLFSIIGIGLVTITEHFTQRKIKSNEQAALRQSIEAILPANSYNNSILTDTLQVTDPLLGTKDPVTIYRARQDNRPIAVVLTSIAPDGYNGAIQLLIGIGYDGKLTGVRVMSHHETPGLGDKIEIGKSNWILAFNDRSLHNPMLSNWKVKKDGGTFDQFTGATITPRAIVSAIYNCLQYFKNHREFLFSQNEENLNAIPYELRSN</sequence>
<keyword evidence="5 6" id="KW-0249">Electron transport</keyword>
<dbReference type="EMBL" id="AP014836">
    <property type="protein sequence ID" value="BAW80359.1"/>
    <property type="molecule type" value="Genomic_DNA"/>
</dbReference>
<dbReference type="NCBIfam" id="TIGR01947">
    <property type="entry name" value="rnfG"/>
    <property type="match status" value="1"/>
</dbReference>
<dbReference type="AlphaFoldDB" id="A0A1Q2SMN6"/>
<evidence type="ECO:0000256" key="3">
    <source>
        <dbReference type="ARBA" id="ARBA00022630"/>
    </source>
</evidence>
<keyword evidence="9" id="KW-1185">Reference proteome</keyword>
<dbReference type="InterPro" id="IPR007329">
    <property type="entry name" value="FMN-bd"/>
</dbReference>
<dbReference type="NCBIfam" id="NF002519">
    <property type="entry name" value="PRK01908.1"/>
    <property type="match status" value="1"/>
</dbReference>
<evidence type="ECO:0000313" key="8">
    <source>
        <dbReference type="EMBL" id="BAW80359.1"/>
    </source>
</evidence>
<keyword evidence="1 6" id="KW-0813">Transport</keyword>
<evidence type="ECO:0000256" key="6">
    <source>
        <dbReference type="HAMAP-Rule" id="MF_00479"/>
    </source>
</evidence>
<proteinExistence type="inferred from homology"/>
<feature type="domain" description="FMN-binding" evidence="7">
    <location>
        <begin position="96"/>
        <end position="188"/>
    </location>
</feature>
<dbReference type="GO" id="GO:0009055">
    <property type="term" value="F:electron transfer activity"/>
    <property type="evidence" value="ECO:0007669"/>
    <property type="project" value="InterPro"/>
</dbReference>
<comment type="cofactor">
    <cofactor evidence="6">
        <name>FMN</name>
        <dbReference type="ChEBI" id="CHEBI:58210"/>
    </cofactor>
</comment>
<dbReference type="PIRSF" id="PIRSF006091">
    <property type="entry name" value="E_trnsport_RnfG"/>
    <property type="match status" value="1"/>
</dbReference>
<name>A0A1Q2SMN6_9GAMM</name>
<keyword evidence="6" id="KW-0472">Membrane</keyword>
<evidence type="ECO:0000256" key="4">
    <source>
        <dbReference type="ARBA" id="ARBA00022643"/>
    </source>
</evidence>
<dbReference type="PANTHER" id="PTHR36118:SF1">
    <property type="entry name" value="ION-TRANSLOCATING OXIDOREDUCTASE COMPLEX SUBUNIT G"/>
    <property type="match status" value="1"/>
</dbReference>
<dbReference type="Pfam" id="PF04205">
    <property type="entry name" value="FMN_bind"/>
    <property type="match status" value="1"/>
</dbReference>
<keyword evidence="6" id="KW-1003">Cell membrane</keyword>
<evidence type="ECO:0000256" key="1">
    <source>
        <dbReference type="ARBA" id="ARBA00022448"/>
    </source>
</evidence>
<comment type="function">
    <text evidence="6">Part of a membrane-bound complex that couples electron transfer with translocation of ions across the membrane.</text>
</comment>
<evidence type="ECO:0000256" key="2">
    <source>
        <dbReference type="ARBA" id="ARBA00022553"/>
    </source>
</evidence>
<dbReference type="HAMAP" id="MF_00479">
    <property type="entry name" value="RsxG_RnfG"/>
    <property type="match status" value="1"/>
</dbReference>
<keyword evidence="6" id="KW-1133">Transmembrane helix</keyword>
<dbReference type="SMART" id="SM00900">
    <property type="entry name" value="FMN_bind"/>
    <property type="match status" value="1"/>
</dbReference>
<keyword evidence="6" id="KW-1278">Translocase</keyword>
<feature type="modified residue" description="FMN phosphoryl threonine" evidence="6">
    <location>
        <position position="171"/>
    </location>
</feature>
<accession>A0A1Q2SMN6</accession>
<dbReference type="OrthoDB" id="9784165at2"/>
<evidence type="ECO:0000256" key="5">
    <source>
        <dbReference type="ARBA" id="ARBA00022982"/>
    </source>
</evidence>
<keyword evidence="6" id="KW-0997">Cell inner membrane</keyword>